<keyword evidence="10" id="KW-0597">Phosphoprotein</keyword>
<keyword evidence="18" id="KW-0547">Nucleotide-binding</keyword>
<evidence type="ECO:0000256" key="21">
    <source>
        <dbReference type="ARBA" id="ARBA00022806"/>
    </source>
</evidence>
<evidence type="ECO:0000259" key="38">
    <source>
        <dbReference type="PROSITE" id="PS51218"/>
    </source>
</evidence>
<feature type="region of interest" description="Disordered" evidence="36">
    <location>
        <begin position="20"/>
        <end position="42"/>
    </location>
</feature>
<dbReference type="Gene3D" id="3.30.70.270">
    <property type="match status" value="1"/>
</dbReference>
<dbReference type="GO" id="GO:0005198">
    <property type="term" value="F:structural molecule activity"/>
    <property type="evidence" value="ECO:0007669"/>
    <property type="project" value="InterPro"/>
</dbReference>
<keyword evidence="9" id="KW-0191">Covalent protein-RNA linkage</keyword>
<evidence type="ECO:0000256" key="11">
    <source>
        <dbReference type="ARBA" id="ARBA00022561"/>
    </source>
</evidence>
<dbReference type="Gene3D" id="2.60.120.20">
    <property type="match status" value="3"/>
</dbReference>
<dbReference type="Pfam" id="PF00910">
    <property type="entry name" value="RNA_helicase"/>
    <property type="match status" value="1"/>
</dbReference>
<evidence type="ECO:0000256" key="18">
    <source>
        <dbReference type="ARBA" id="ARBA00022741"/>
    </source>
</evidence>
<dbReference type="InterPro" id="IPR000605">
    <property type="entry name" value="Helicase_SF3_ssDNA/RNA_vir"/>
</dbReference>
<evidence type="ECO:0000256" key="5">
    <source>
        <dbReference type="ARBA" id="ARBA00020107"/>
    </source>
</evidence>
<evidence type="ECO:0000256" key="20">
    <source>
        <dbReference type="ARBA" id="ARBA00022804"/>
    </source>
</evidence>
<dbReference type="GO" id="GO:0034220">
    <property type="term" value="P:monoatomic ion transmembrane transport"/>
    <property type="evidence" value="ECO:0007669"/>
    <property type="project" value="UniProtKB-KW"/>
</dbReference>
<evidence type="ECO:0000256" key="13">
    <source>
        <dbReference type="ARBA" id="ARBA00022670"/>
    </source>
</evidence>
<evidence type="ECO:0000256" key="14">
    <source>
        <dbReference type="ARBA" id="ARBA00022679"/>
    </source>
</evidence>
<evidence type="ECO:0000256" key="15">
    <source>
        <dbReference type="ARBA" id="ARBA00022695"/>
    </source>
</evidence>
<comment type="similarity">
    <text evidence="3">Belongs to the picornaviruses polyprotein family.</text>
</comment>
<evidence type="ECO:0000259" key="37">
    <source>
        <dbReference type="PROSITE" id="PS50507"/>
    </source>
</evidence>
<dbReference type="InterPro" id="IPR001676">
    <property type="entry name" value="Picornavirus_capsid"/>
</dbReference>
<keyword evidence="7" id="KW-0696">RNA-directed RNA polymerase</keyword>
<comment type="subcellular location">
    <subcellularLocation>
        <location evidence="1">Host cytoplasmic vesicle membrane</location>
        <topology evidence="1">Peripheral membrane protein</topology>
        <orientation evidence="1">Cytoplasmic side</orientation>
    </subcellularLocation>
    <subcellularLocation>
        <location evidence="2">Virion</location>
    </subcellularLocation>
</comment>
<dbReference type="Pfam" id="PF22663">
    <property type="entry name" value="Rhv_5"/>
    <property type="match status" value="1"/>
</dbReference>
<dbReference type="InterPro" id="IPR029053">
    <property type="entry name" value="Viral_coat"/>
</dbReference>
<evidence type="ECO:0000256" key="10">
    <source>
        <dbReference type="ARBA" id="ARBA00022553"/>
    </source>
</evidence>
<evidence type="ECO:0000256" key="22">
    <source>
        <dbReference type="ARBA" id="ARBA00022807"/>
    </source>
</evidence>
<evidence type="ECO:0000256" key="36">
    <source>
        <dbReference type="SAM" id="MobiDB-lite"/>
    </source>
</evidence>
<evidence type="ECO:0000256" key="1">
    <source>
        <dbReference type="ARBA" id="ARBA00004295"/>
    </source>
</evidence>
<keyword evidence="27" id="KW-0694">RNA-binding</keyword>
<protein>
    <recommendedName>
        <fullName evidence="5">Genome polyprotein</fullName>
    </recommendedName>
</protein>
<comment type="subunit">
    <text evidence="4">Interacts with RNA-directed RNA polymerase.</text>
</comment>
<evidence type="ECO:0000256" key="34">
    <source>
        <dbReference type="ARBA" id="ARBA00023296"/>
    </source>
</evidence>
<keyword evidence="11" id="KW-0167">Capsid protein</keyword>
<evidence type="ECO:0000256" key="19">
    <source>
        <dbReference type="ARBA" id="ARBA00022801"/>
    </source>
</evidence>
<evidence type="ECO:0000256" key="33">
    <source>
        <dbReference type="ARBA" id="ARBA00023288"/>
    </source>
</evidence>
<feature type="domain" description="RdRp catalytic" evidence="37">
    <location>
        <begin position="2192"/>
        <end position="2308"/>
    </location>
</feature>
<dbReference type="GO" id="GO:0004197">
    <property type="term" value="F:cysteine-type endopeptidase activity"/>
    <property type="evidence" value="ECO:0007669"/>
    <property type="project" value="InterPro"/>
</dbReference>
<evidence type="ECO:0000256" key="9">
    <source>
        <dbReference type="ARBA" id="ARBA00022520"/>
    </source>
</evidence>
<dbReference type="GO" id="GO:0039694">
    <property type="term" value="P:viral RNA genome replication"/>
    <property type="evidence" value="ECO:0007669"/>
    <property type="project" value="InterPro"/>
</dbReference>
<keyword evidence="32" id="KW-1035">Host cytoplasm</keyword>
<dbReference type="SUPFAM" id="SSF50494">
    <property type="entry name" value="Trypsin-like serine proteases"/>
    <property type="match status" value="2"/>
</dbReference>
<evidence type="ECO:0000256" key="30">
    <source>
        <dbReference type="ARBA" id="ARBA00023065"/>
    </source>
</evidence>
<dbReference type="GO" id="GO:0006508">
    <property type="term" value="P:proteolysis"/>
    <property type="evidence" value="ECO:0007669"/>
    <property type="project" value="UniProtKB-KW"/>
</dbReference>
<keyword evidence="6" id="KW-0813">Transport</keyword>
<keyword evidence="19" id="KW-0378">Hydrolase</keyword>
<evidence type="ECO:0000256" key="16">
    <source>
        <dbReference type="ARBA" id="ARBA00022706"/>
    </source>
</evidence>
<dbReference type="PROSITE" id="PS50507">
    <property type="entry name" value="RDRP_SSRNA_POS"/>
    <property type="match status" value="1"/>
</dbReference>
<dbReference type="InterPro" id="IPR043502">
    <property type="entry name" value="DNA/RNA_pol_sf"/>
</dbReference>
<dbReference type="InterPro" id="IPR007094">
    <property type="entry name" value="RNA-dir_pol_PSvirus"/>
</dbReference>
<name>A0A6F8PHV0_9PICO</name>
<dbReference type="GO" id="GO:0044162">
    <property type="term" value="C:host cell cytoplasmic vesicle membrane"/>
    <property type="evidence" value="ECO:0007669"/>
    <property type="project" value="UniProtKB-SubCell"/>
</dbReference>
<keyword evidence="14" id="KW-0808">Transferase</keyword>
<organism evidence="40">
    <name type="scientific">Sapelovirus B</name>
    <dbReference type="NCBI Taxonomy" id="686985"/>
    <lineage>
        <taxon>Viruses</taxon>
        <taxon>Riboviria</taxon>
        <taxon>Orthornavirae</taxon>
        <taxon>Pisuviricota</taxon>
        <taxon>Pisoniviricetes</taxon>
        <taxon>Picornavirales</taxon>
        <taxon>Picornaviridae</taxon>
        <taxon>Ensavirinae</taxon>
        <taxon>Sapelovirus</taxon>
        <taxon>Sapelovirus besimi</taxon>
    </lineage>
</organism>
<keyword evidence="30" id="KW-0406">Ion transport</keyword>
<feature type="domain" description="Peptidase C3" evidence="39">
    <location>
        <begin position="1780"/>
        <end position="1957"/>
    </location>
</feature>
<evidence type="ECO:0000256" key="2">
    <source>
        <dbReference type="ARBA" id="ARBA00004328"/>
    </source>
</evidence>
<keyword evidence="20" id="KW-1161">Viral attachment to host cell</keyword>
<evidence type="ECO:0000256" key="26">
    <source>
        <dbReference type="ARBA" id="ARBA00022870"/>
    </source>
</evidence>
<keyword evidence="26" id="KW-1043">Host membrane</keyword>
<dbReference type="Pfam" id="PF00548">
    <property type="entry name" value="Peptidase_C3"/>
    <property type="match status" value="1"/>
</dbReference>
<reference evidence="40" key="1">
    <citation type="journal article" date="2019" name="Sci. Rep.">
        <title>Characterization of a Novel Simian Sapelovirus Isolated from a Cynomolgus Monkey using PLC/PRF/5 Cells.</title>
        <authorList>
            <person name="Zhang W."/>
            <person name="Kataoka M."/>
            <person name="Doan H.Y."/>
            <person name="Ami Y."/>
            <person name="Suzaki Y."/>
            <person name="Takeda N."/>
            <person name="Muramatsu M."/>
            <person name="Li T.-C."/>
        </authorList>
    </citation>
    <scope>NUCLEOTIDE SEQUENCE</scope>
    <source>
        <strain evidence="40">Cam13</strain>
    </source>
</reference>
<evidence type="ECO:0000256" key="6">
    <source>
        <dbReference type="ARBA" id="ARBA00022448"/>
    </source>
</evidence>
<keyword evidence="25" id="KW-0946">Virion</keyword>
<dbReference type="GO" id="GO:0003723">
    <property type="term" value="F:RNA binding"/>
    <property type="evidence" value="ECO:0007669"/>
    <property type="project" value="UniProtKB-KW"/>
</dbReference>
<dbReference type="InterPro" id="IPR043504">
    <property type="entry name" value="Peptidase_S1_PA_chymotrypsin"/>
</dbReference>
<feature type="domain" description="SF3 helicase" evidence="38">
    <location>
        <begin position="1436"/>
        <end position="1596"/>
    </location>
</feature>
<dbReference type="SUPFAM" id="SSF88633">
    <property type="entry name" value="Positive stranded ssRNA viruses"/>
    <property type="match status" value="2"/>
</dbReference>
<evidence type="ECO:0000256" key="35">
    <source>
        <dbReference type="ARBA" id="ARBA00023303"/>
    </source>
</evidence>
<evidence type="ECO:0000256" key="3">
    <source>
        <dbReference type="ARBA" id="ARBA00008303"/>
    </source>
</evidence>
<dbReference type="GO" id="GO:0005524">
    <property type="term" value="F:ATP binding"/>
    <property type="evidence" value="ECO:0007669"/>
    <property type="project" value="UniProtKB-KW"/>
</dbReference>
<dbReference type="PROSITE" id="PS51218">
    <property type="entry name" value="SF3_HELICASE_2"/>
    <property type="match status" value="1"/>
</dbReference>
<dbReference type="InterPro" id="IPR000199">
    <property type="entry name" value="Peptidase_C3A/C3B_picornavir"/>
</dbReference>
<dbReference type="Pfam" id="PF00680">
    <property type="entry name" value="RdRP_1"/>
    <property type="match status" value="1"/>
</dbReference>
<dbReference type="Gene3D" id="1.20.960.20">
    <property type="match status" value="1"/>
</dbReference>
<evidence type="ECO:0000256" key="27">
    <source>
        <dbReference type="ARBA" id="ARBA00022884"/>
    </source>
</evidence>
<proteinExistence type="inferred from homology"/>
<dbReference type="InterPro" id="IPR043128">
    <property type="entry name" value="Rev_trsase/Diguanyl_cyclase"/>
</dbReference>
<evidence type="ECO:0000256" key="25">
    <source>
        <dbReference type="ARBA" id="ARBA00022844"/>
    </source>
</evidence>
<dbReference type="GO" id="GO:0039618">
    <property type="term" value="C:T=pseudo3 icosahedral viral capsid"/>
    <property type="evidence" value="ECO:0007669"/>
    <property type="project" value="UniProtKB-KW"/>
</dbReference>
<feature type="compositionally biased region" description="Basic residues" evidence="36">
    <location>
        <begin position="20"/>
        <end position="35"/>
    </location>
</feature>
<dbReference type="InterPro" id="IPR044067">
    <property type="entry name" value="PCV_3C_PRO"/>
</dbReference>
<dbReference type="GO" id="GO:0003968">
    <property type="term" value="F:RNA-directed RNA polymerase activity"/>
    <property type="evidence" value="ECO:0007669"/>
    <property type="project" value="UniProtKB-KW"/>
</dbReference>
<dbReference type="InterPro" id="IPR027417">
    <property type="entry name" value="P-loop_NTPase"/>
</dbReference>
<keyword evidence="34" id="KW-1160">Virus entry into host cell</keyword>
<keyword evidence="13" id="KW-0645">Protease</keyword>
<evidence type="ECO:0000256" key="32">
    <source>
        <dbReference type="ARBA" id="ARBA00023200"/>
    </source>
</evidence>
<keyword evidence="12" id="KW-0945">Host-virus interaction</keyword>
<dbReference type="Proteomes" id="UP001239095">
    <property type="component" value="Segment"/>
</dbReference>
<keyword evidence="28" id="KW-0693">Viral RNA replication</keyword>
<evidence type="ECO:0000256" key="31">
    <source>
        <dbReference type="ARBA" id="ARBA00023136"/>
    </source>
</evidence>
<evidence type="ECO:0000256" key="7">
    <source>
        <dbReference type="ARBA" id="ARBA00022484"/>
    </source>
</evidence>
<keyword evidence="33" id="KW-0449">Lipoprotein</keyword>
<dbReference type="InterPro" id="IPR001205">
    <property type="entry name" value="RNA-dir_pol_C"/>
</dbReference>
<sequence length="2428" mass="273890">MAIYEDDSPESVQCCNWIPRNRRNKTRKQKPRSKASKVEMSPGPLVTLADDGYLYVHKHKGETKFVRRDEIITKYGRCIVEMEEVFQCGQVQSNQTGNKPSSGFIYGTGNSLTNINYYGSDYSQAYNPSQQHMDPEQFTKPVTEIAGTLKGPALKSPNVEEAGYSDRLMQLTAGNSCITTQEAAKAVVAYGMWPTYNIDAGEALDLDTKPGPSCDRFYTFDSLDWGNTQYGEWVCPLPGALMDTGVFGQNLRFHYLYRSGFCVHVQVNASQFHQGCLLVAMIPEHQTPTEQPNDFAYWEHKDMCGSEYPTEQLTLFPHQFINIRTNNSATIVYPYTNCTPSGFGLSHNFVTLVIRVVVPLSYNEGASTVIPITVSVAPMCSSFAGLRSAINTQGVPVRLIPGSGQFLTVQRDSGIPLYPEFEKTKSFTLPGRVTNLLEVARVPTLVKMPNNMPDGTYLSVDVTQNFHTKPIAKWDMSLIGDMFKPTYLGRLAKMYANYRGSIEIEFMFCGSKMATGKFLIAYTPPGGTSPATREEAMLGTHLIWDVGLQSTAKFVIPYISTSSYRSSMLTNTTLSYDGWISMWYQTAIVVPPGAPTTCQIIGLASASDNFVFRIPSDNKYYTNNRNVENQGEKDEILESLQATINTHIQNALTTHKQKEIKHDGIQIEQGDSAALTAAETGETSGSSGESTMELRETNVVFSTRETDLEYLYSRYFMYYQGQVVITSKTETGAIPMINKEITFDGVTASDPAITRWRAFTYWRFDLDVCVVIYPQINNSTSPQSMTFQIMFSPAGCEVPESYNSKVWLSPINPTVISKIQDPPTSFRIPFMSVCNYYTSRYNGSGAFDPTNKKYGENPGNFIGNITIKMINDTVPTFSGAYGVRIYVRPVNIQAYMPRPLLAYRDGAVVEDFTRYTTAGSTNIAHQLGYEYDVDVKSPIGDMWDVDNFDWVNMGPTDLLLERCYDVLSFSAQFDKGPFTAWWWKDDIIITSYHACTDWYRYLERKNPVFRYRISMSTKRWWRNPYLAEAVGLKQVWIDSFRDIAFIKVVPSSRIKARPGLLGENRVRHKNERRFEHCLCVTNSVVFPVRYTEYRHPQYCEILNFRDHQQRDLWSVIGDAEPGFCGSMLFSEGRVIGMLTAKSMCTYANGEKKMTTFFTQLDTASFYRCVEVTKQDCFSNIIHEPATQCGLEDPFGANTGYPDDLDEDIPLTFPEAHYQGLYDWIHEMGISFGDGAGESFQRNVDEAIDKITPIISNLQGGVEGFLKDTLFNSMFSILVKVIGSMVIYMNSKDDSKLSTLLALGSMLGVDFISKDPFTYLYEKFTGCVETQGPSDWLKDFNIACNAFKGMEYIYSKLSQFFDWLRSLLKKNSDPARLEFHRMLEDWPEVMEKMDLIDRNRKAYSDADILEVCEFVVTIKKLADTYGVERNLATSQIVKYHAKAQKLSQSIRSSRYEPVALCIHGSPGTGKSVATEIISRSLASLTDSQQPYSLPPDPKYFDGYSQQNVVVMDDLGQNPDGEDMSLFCQMVSTTAFIPPMASLEEKGMYFTSNFVCASTNCTTLKPPTVMEPAALHRRFYLDCDIIVNKDYQLDRKLDMSKCTPCLNCPKPENFKHCNPLICGKAILLCDRRNNVRYTLDKVVTAMVAESKRRRNILNVVDALFQGPSYEKPKLIRKKVVEKLLPEEVVEVLKEVPSEELIQKLKEKGYIMPMQVEIVRERTKVQKYLNWFSTITSALTTIISLSTVVYMLVSVFAGKQGAYTGNIKPTIQKPVLRKATVQGPDLEFAKSLMKTSLIPVCTSTGSYTGLGLYDQWMVLPAHSNPRDTIVFKGETVKILDSILLESSRGNLELVVIKLDRNEKFRDIRKYLVENFHTEKECWLALNSDTFKDVYIPVGSVSLFGFLNLSMTPTYNTLKYNYPTKVGQCGGIVVKAGKILGMHIGGDGVSGYAAMLKKSYFNVCEQGLIVARETTKERGLKSVNVKTKTGLYPSVFHDVFPGTKEPAALKPGDSRLKVDLNEALFSKYKGNKNISVPPETLLAIDHYVEQIRPILPENVTEPLELEEVVYGIENLEGLDLNTSAGYPYNTMGVRKRDLIPQRGEPLTQLQKALDLHGYDLPFTTYLKDELRPRNKVEAGKTRLIECSSLNDTIRMKRVFGRLFQAFHSNPGIVTGSAVGCNPDFHWSQFAAEIGLDNICAFDYTNWDASLSPFWFDALSIFLHKLGYGEEAIDCIFHICYSSHIYKDQYYVVHGGMPSGCSGTSIFNSIINNFVVRTLVLKCYKGINMDELRILAYGDDLLVSYPYPLDPAVLAEAGKELGLTMTPADKSDSFDGCKKLTEVTFLKRSFVFDEQFPFLCHPVFPMSEIFESIRWTRSAATTQEHVTSLCLLAWHNGKEVYEDFCNKIREVPVGRALSLPSFEVLRYNWLDLF</sequence>
<dbReference type="GO" id="GO:0003724">
    <property type="term" value="F:RNA helicase activity"/>
    <property type="evidence" value="ECO:0007669"/>
    <property type="project" value="InterPro"/>
</dbReference>
<keyword evidence="16" id="KW-1143">T=pseudo3 icosahedral capsid protein</keyword>
<keyword evidence="23" id="KW-0067">ATP-binding</keyword>
<dbReference type="Gene3D" id="4.10.880.10">
    <property type="entry name" value="Poliovirus 3D polymerase Domain 1 (Nucleotidyltransferase)"/>
    <property type="match status" value="1"/>
</dbReference>
<keyword evidence="31" id="KW-0472">Membrane</keyword>
<dbReference type="GO" id="GO:0019062">
    <property type="term" value="P:virion attachment to host cell"/>
    <property type="evidence" value="ECO:0007669"/>
    <property type="project" value="UniProtKB-KW"/>
</dbReference>
<evidence type="ECO:0000313" key="40">
    <source>
        <dbReference type="EMBL" id="BBO00640.1"/>
    </source>
</evidence>
<evidence type="ECO:0000256" key="8">
    <source>
        <dbReference type="ARBA" id="ARBA00022488"/>
    </source>
</evidence>
<dbReference type="InterPro" id="IPR009003">
    <property type="entry name" value="Peptidase_S1_PA"/>
</dbReference>
<dbReference type="InterPro" id="IPR059138">
    <property type="entry name" value="Pico_VP1"/>
</dbReference>
<dbReference type="Pfam" id="PF00073">
    <property type="entry name" value="Rhv"/>
    <property type="match status" value="2"/>
</dbReference>
<keyword evidence="21" id="KW-0347">Helicase</keyword>
<dbReference type="SUPFAM" id="SSF56672">
    <property type="entry name" value="DNA/RNA polymerases"/>
    <property type="match status" value="1"/>
</dbReference>
<keyword evidence="22" id="KW-0788">Thiol protease</keyword>
<keyword evidence="17" id="KW-0519">Myristate</keyword>
<keyword evidence="29" id="KW-1182">Viral ion channel</keyword>
<evidence type="ECO:0000256" key="28">
    <source>
        <dbReference type="ARBA" id="ARBA00022953"/>
    </source>
</evidence>
<keyword evidence="15" id="KW-0548">Nucleotidyltransferase</keyword>
<dbReference type="SUPFAM" id="SSF52540">
    <property type="entry name" value="P-loop containing nucleoside triphosphate hydrolases"/>
    <property type="match status" value="1"/>
</dbReference>
<keyword evidence="24" id="KW-0460">Magnesium</keyword>
<keyword evidence="35" id="KW-0407">Ion channel</keyword>
<evidence type="ECO:0000256" key="12">
    <source>
        <dbReference type="ARBA" id="ARBA00022581"/>
    </source>
</evidence>
<dbReference type="InterPro" id="IPR014759">
    <property type="entry name" value="Helicase_SF3_ssRNA_vir"/>
</dbReference>
<dbReference type="CDD" id="cd00205">
    <property type="entry name" value="rhv_like"/>
    <property type="match status" value="3"/>
</dbReference>
<dbReference type="EMBL" id="LC503602">
    <property type="protein sequence ID" value="BBO00640.1"/>
    <property type="molecule type" value="Genomic_RNA"/>
</dbReference>
<dbReference type="Gene3D" id="2.40.10.10">
    <property type="entry name" value="Trypsin-like serine proteases"/>
    <property type="match status" value="3"/>
</dbReference>
<accession>A0A6F8PHV0</accession>
<dbReference type="PROSITE" id="PS51874">
    <property type="entry name" value="PCV_3C_PRO"/>
    <property type="match status" value="1"/>
</dbReference>
<keyword evidence="8" id="KW-1036">Host cytoplasmic vesicle</keyword>
<dbReference type="GO" id="GO:0015267">
    <property type="term" value="F:channel activity"/>
    <property type="evidence" value="ECO:0007669"/>
    <property type="project" value="UniProtKB-KW"/>
</dbReference>
<evidence type="ECO:0000256" key="17">
    <source>
        <dbReference type="ARBA" id="ARBA00022707"/>
    </source>
</evidence>
<evidence type="ECO:0000256" key="24">
    <source>
        <dbReference type="ARBA" id="ARBA00022842"/>
    </source>
</evidence>
<dbReference type="InterPro" id="IPR033703">
    <property type="entry name" value="Rhv-like"/>
</dbReference>
<evidence type="ECO:0000256" key="29">
    <source>
        <dbReference type="ARBA" id="ARBA00023039"/>
    </source>
</evidence>
<evidence type="ECO:0000259" key="39">
    <source>
        <dbReference type="PROSITE" id="PS51874"/>
    </source>
</evidence>
<evidence type="ECO:0000256" key="4">
    <source>
        <dbReference type="ARBA" id="ARBA00011124"/>
    </source>
</evidence>
<dbReference type="GO" id="GO:0046718">
    <property type="term" value="P:symbiont entry into host cell"/>
    <property type="evidence" value="ECO:0007669"/>
    <property type="project" value="UniProtKB-KW"/>
</dbReference>
<dbReference type="GO" id="GO:0006351">
    <property type="term" value="P:DNA-templated transcription"/>
    <property type="evidence" value="ECO:0007669"/>
    <property type="project" value="InterPro"/>
</dbReference>
<evidence type="ECO:0000256" key="23">
    <source>
        <dbReference type="ARBA" id="ARBA00022840"/>
    </source>
</evidence>